<dbReference type="InterPro" id="IPR029058">
    <property type="entry name" value="AB_hydrolase_fold"/>
</dbReference>
<feature type="domain" description="BD-FAE-like" evidence="3">
    <location>
        <begin position="83"/>
        <end position="258"/>
    </location>
</feature>
<proteinExistence type="predicted"/>
<dbReference type="Proteomes" id="UP001266357">
    <property type="component" value="Unassembled WGS sequence"/>
</dbReference>
<organism evidence="4 5">
    <name type="scientific">Thalassotalea castellviae</name>
    <dbReference type="NCBI Taxonomy" id="3075612"/>
    <lineage>
        <taxon>Bacteria</taxon>
        <taxon>Pseudomonadati</taxon>
        <taxon>Pseudomonadota</taxon>
        <taxon>Gammaproteobacteria</taxon>
        <taxon>Alteromonadales</taxon>
        <taxon>Colwelliaceae</taxon>
        <taxon>Thalassotalea</taxon>
    </lineage>
</organism>
<comment type="caution">
    <text evidence="4">The sequence shown here is derived from an EMBL/GenBank/DDBJ whole genome shotgun (WGS) entry which is preliminary data.</text>
</comment>
<dbReference type="Gene3D" id="3.40.50.1820">
    <property type="entry name" value="alpha/beta hydrolase"/>
    <property type="match status" value="1"/>
</dbReference>
<protein>
    <submittedName>
        <fullName evidence="4">Alpha/beta hydrolase</fullName>
    </submittedName>
</protein>
<dbReference type="PANTHER" id="PTHR48081">
    <property type="entry name" value="AB HYDROLASE SUPERFAMILY PROTEIN C4A8.06C"/>
    <property type="match status" value="1"/>
</dbReference>
<dbReference type="EMBL" id="JAVRIF010000010">
    <property type="protein sequence ID" value="MDT0604955.1"/>
    <property type="molecule type" value="Genomic_DNA"/>
</dbReference>
<reference evidence="4 5" key="1">
    <citation type="submission" date="2023-09" db="EMBL/GenBank/DDBJ databases">
        <authorList>
            <person name="Rey-Velasco X."/>
        </authorList>
    </citation>
    <scope>NUCLEOTIDE SEQUENCE [LARGE SCALE GENOMIC DNA]</scope>
    <source>
        <strain evidence="4 5">W431</strain>
    </source>
</reference>
<keyword evidence="5" id="KW-1185">Reference proteome</keyword>
<feature type="chain" id="PRO_5046314938" evidence="2">
    <location>
        <begin position="21"/>
        <end position="293"/>
    </location>
</feature>
<evidence type="ECO:0000313" key="4">
    <source>
        <dbReference type="EMBL" id="MDT0604955.1"/>
    </source>
</evidence>
<dbReference type="Pfam" id="PF20434">
    <property type="entry name" value="BD-FAE"/>
    <property type="match status" value="1"/>
</dbReference>
<evidence type="ECO:0000259" key="3">
    <source>
        <dbReference type="Pfam" id="PF20434"/>
    </source>
</evidence>
<evidence type="ECO:0000313" key="5">
    <source>
        <dbReference type="Proteomes" id="UP001266357"/>
    </source>
</evidence>
<dbReference type="InterPro" id="IPR050300">
    <property type="entry name" value="GDXG_lipolytic_enzyme"/>
</dbReference>
<dbReference type="GO" id="GO:0016787">
    <property type="term" value="F:hydrolase activity"/>
    <property type="evidence" value="ECO:0007669"/>
    <property type="project" value="UniProtKB-KW"/>
</dbReference>
<accession>A0ABU3A558</accession>
<dbReference type="InterPro" id="IPR049492">
    <property type="entry name" value="BD-FAE-like_dom"/>
</dbReference>
<evidence type="ECO:0000256" key="2">
    <source>
        <dbReference type="SAM" id="SignalP"/>
    </source>
</evidence>
<dbReference type="RefSeq" id="WP_311583944.1">
    <property type="nucleotide sequence ID" value="NZ_JAVRIF010000010.1"/>
</dbReference>
<gene>
    <name evidence="4" type="ORF">RM573_15235</name>
</gene>
<name>A0ABU3A558_9GAMM</name>
<sequence>MKLLCSVILLFFLSSCGSSTSTSETESEQPEAAYPHASFYVKVAQPVSFSDITSLAYQPSTETLFYGEKAQQYVEYWPAEASDKEEELPALIFIHGGCWSNAYRIEQSYPIATAMALNGFHLWSVEYRATGDQGGGWPGTYQDIELALHFIFSTSENYHSNRKFVVLGHSAGGHLALLASSNLESEFNTVGLAAITDLVSYANEEGSCNSAATSFMNGLPADIPQQYALANPQLSRLADEVFLFIGDTDPIVDTTQAVNSGLPFEISAGTGHFDWIHPGTQSFESLLHYLLNP</sequence>
<feature type="signal peptide" evidence="2">
    <location>
        <begin position="1"/>
        <end position="20"/>
    </location>
</feature>
<evidence type="ECO:0000256" key="1">
    <source>
        <dbReference type="ARBA" id="ARBA00022801"/>
    </source>
</evidence>
<dbReference type="PANTHER" id="PTHR48081:SF33">
    <property type="entry name" value="KYNURENINE FORMAMIDASE"/>
    <property type="match status" value="1"/>
</dbReference>
<keyword evidence="1 4" id="KW-0378">Hydrolase</keyword>
<dbReference type="SUPFAM" id="SSF53474">
    <property type="entry name" value="alpha/beta-Hydrolases"/>
    <property type="match status" value="1"/>
</dbReference>
<dbReference type="PROSITE" id="PS51257">
    <property type="entry name" value="PROKAR_LIPOPROTEIN"/>
    <property type="match status" value="1"/>
</dbReference>
<keyword evidence="2" id="KW-0732">Signal</keyword>